<dbReference type="InterPro" id="IPR017145">
    <property type="entry name" value="Aminobenzoyl-glu_utiliz_pB"/>
</dbReference>
<dbReference type="InterPro" id="IPR052030">
    <property type="entry name" value="Peptidase_M20/M20A_hydrolases"/>
</dbReference>
<evidence type="ECO:0000256" key="2">
    <source>
        <dbReference type="SAM" id="SignalP"/>
    </source>
</evidence>
<dbReference type="Gene3D" id="3.40.630.10">
    <property type="entry name" value="Zn peptidases"/>
    <property type="match status" value="1"/>
</dbReference>
<protein>
    <submittedName>
        <fullName evidence="4">Amidohydrolase</fullName>
    </submittedName>
</protein>
<keyword evidence="1" id="KW-0378">Hydrolase</keyword>
<dbReference type="InterPro" id="IPR017439">
    <property type="entry name" value="Amidohydrolase"/>
</dbReference>
<dbReference type="PANTHER" id="PTHR30575">
    <property type="entry name" value="PEPTIDASE M20"/>
    <property type="match status" value="1"/>
</dbReference>
<dbReference type="PIRSF" id="PIRSF037227">
    <property type="entry name" value="Aminobenzoyl-glu_utiliz_pB"/>
    <property type="match status" value="1"/>
</dbReference>
<feature type="domain" description="Peptidase M20 dimerisation" evidence="3">
    <location>
        <begin position="200"/>
        <end position="291"/>
    </location>
</feature>
<feature type="chain" id="PRO_5047184976" evidence="2">
    <location>
        <begin position="18"/>
        <end position="472"/>
    </location>
</feature>
<dbReference type="Gene3D" id="3.30.70.360">
    <property type="match status" value="1"/>
</dbReference>
<dbReference type="Proteomes" id="UP001595616">
    <property type="component" value="Unassembled WGS sequence"/>
</dbReference>
<accession>A0ABV7YXT2</accession>
<dbReference type="EMBL" id="JBHRYQ010000001">
    <property type="protein sequence ID" value="MFC3811726.1"/>
    <property type="molecule type" value="Genomic_DNA"/>
</dbReference>
<keyword evidence="5" id="KW-1185">Reference proteome</keyword>
<dbReference type="InterPro" id="IPR011650">
    <property type="entry name" value="Peptidase_M20_dimer"/>
</dbReference>
<proteinExistence type="predicted"/>
<reference evidence="5" key="1">
    <citation type="journal article" date="2019" name="Int. J. Syst. Evol. Microbiol.">
        <title>The Global Catalogue of Microorganisms (GCM) 10K type strain sequencing project: providing services to taxonomists for standard genome sequencing and annotation.</title>
        <authorList>
            <consortium name="The Broad Institute Genomics Platform"/>
            <consortium name="The Broad Institute Genome Sequencing Center for Infectious Disease"/>
            <person name="Wu L."/>
            <person name="Ma J."/>
        </authorList>
    </citation>
    <scope>NUCLEOTIDE SEQUENCE [LARGE SCALE GENOMIC DNA]</scope>
    <source>
        <strain evidence="5">CECT 7956</strain>
    </source>
</reference>
<sequence length="472" mass="50625">MKLKLLTLLLIAGTALGQTKTQVADNLQKRQAEYGDLALQIWNYAEVGYKEYKSSELLQNKLKSEGFNVVAGVAGIPTAFTATFGSGSPVIGILGEFDALPGLSQAAKPDKESLNGVAGHACGHHLFGVGSAAAAIAVKDWMKKTGQKGTIRFYGTPAEEGGSGKVYMVREGLFKDVDVVLHWHPGSQNSANASSSLANKSGKFRFYGRSAHAAASPESGRSALDGVEAMTDMINMMREHVQEDSRIHYVITNGGKAPNVVPDFAELYLYVRHPNRTNVKEMWTWIENIAQGAALGTGTRAESEILGGVYDLLPNETLSTIIHQNMSTVGGYILTPEEKIFAEKIQTTEGVKKTPLEYTSTVQPLSFEKSANGGSTDVGDVSWTVPTAGLSTATWVPGTPAHSWQAVAAGGTQIGVKGMMTAAKTLTLSAIDLFEKPELIKKAKEEFNSKTEGGFKYESLLGTRKPALDYRN</sequence>
<organism evidence="4 5">
    <name type="scientific">Lacihabitans lacunae</name>
    <dbReference type="NCBI Taxonomy" id="1028214"/>
    <lineage>
        <taxon>Bacteria</taxon>
        <taxon>Pseudomonadati</taxon>
        <taxon>Bacteroidota</taxon>
        <taxon>Cytophagia</taxon>
        <taxon>Cytophagales</taxon>
        <taxon>Leadbetterellaceae</taxon>
        <taxon>Lacihabitans</taxon>
    </lineage>
</organism>
<dbReference type="Pfam" id="PF07687">
    <property type="entry name" value="M20_dimer"/>
    <property type="match status" value="1"/>
</dbReference>
<name>A0ABV7YXT2_9BACT</name>
<dbReference type="InterPro" id="IPR002933">
    <property type="entry name" value="Peptidase_M20"/>
</dbReference>
<evidence type="ECO:0000256" key="1">
    <source>
        <dbReference type="ARBA" id="ARBA00022801"/>
    </source>
</evidence>
<dbReference type="Pfam" id="PF01546">
    <property type="entry name" value="Peptidase_M20"/>
    <property type="match status" value="1"/>
</dbReference>
<dbReference type="InterPro" id="IPR036264">
    <property type="entry name" value="Bact_exopeptidase_dim_dom"/>
</dbReference>
<evidence type="ECO:0000313" key="4">
    <source>
        <dbReference type="EMBL" id="MFC3811726.1"/>
    </source>
</evidence>
<comment type="caution">
    <text evidence="4">The sequence shown here is derived from an EMBL/GenBank/DDBJ whole genome shotgun (WGS) entry which is preliminary data.</text>
</comment>
<dbReference type="SUPFAM" id="SSF55031">
    <property type="entry name" value="Bacterial exopeptidase dimerisation domain"/>
    <property type="match status" value="1"/>
</dbReference>
<evidence type="ECO:0000259" key="3">
    <source>
        <dbReference type="Pfam" id="PF07687"/>
    </source>
</evidence>
<dbReference type="PANTHER" id="PTHR30575:SF0">
    <property type="entry name" value="XAA-ARG DIPEPTIDASE"/>
    <property type="match status" value="1"/>
</dbReference>
<keyword evidence="2" id="KW-0732">Signal</keyword>
<gene>
    <name evidence="4" type="ORF">ACFOOI_13770</name>
</gene>
<evidence type="ECO:0000313" key="5">
    <source>
        <dbReference type="Proteomes" id="UP001595616"/>
    </source>
</evidence>
<dbReference type="SUPFAM" id="SSF53187">
    <property type="entry name" value="Zn-dependent exopeptidases"/>
    <property type="match status" value="1"/>
</dbReference>
<feature type="signal peptide" evidence="2">
    <location>
        <begin position="1"/>
        <end position="17"/>
    </location>
</feature>
<dbReference type="NCBIfam" id="TIGR01891">
    <property type="entry name" value="amidohydrolases"/>
    <property type="match status" value="1"/>
</dbReference>
<dbReference type="RefSeq" id="WP_379838566.1">
    <property type="nucleotide sequence ID" value="NZ_JBHRYQ010000001.1"/>
</dbReference>